<keyword evidence="1" id="KW-0472">Membrane</keyword>
<organism evidence="3 4">
    <name type="scientific">Pandoraea nosoerga</name>
    <dbReference type="NCBI Taxonomy" id="2508296"/>
    <lineage>
        <taxon>Bacteria</taxon>
        <taxon>Pseudomonadati</taxon>
        <taxon>Pseudomonadota</taxon>
        <taxon>Betaproteobacteria</taxon>
        <taxon>Burkholderiales</taxon>
        <taxon>Burkholderiaceae</taxon>
        <taxon>Pandoraea</taxon>
    </lineage>
</organism>
<dbReference type="PANTHER" id="PTHR42709">
    <property type="entry name" value="ALKALINE PHOSPHATASE LIKE PROTEIN"/>
    <property type="match status" value="1"/>
</dbReference>
<dbReference type="InterPro" id="IPR051311">
    <property type="entry name" value="DedA_domain"/>
</dbReference>
<dbReference type="InterPro" id="IPR032816">
    <property type="entry name" value="VTT_dom"/>
</dbReference>
<feature type="transmembrane region" description="Helical" evidence="1">
    <location>
        <begin position="12"/>
        <end position="35"/>
    </location>
</feature>
<keyword evidence="1" id="KW-0812">Transmembrane</keyword>
<evidence type="ECO:0000313" key="4">
    <source>
        <dbReference type="Proteomes" id="UP000367825"/>
    </source>
</evidence>
<gene>
    <name evidence="3" type="ORF">PNO31109_02143</name>
</gene>
<feature type="domain" description="VTT" evidence="2">
    <location>
        <begin position="25"/>
        <end position="143"/>
    </location>
</feature>
<dbReference type="AlphaFoldDB" id="A0A5E4UPQ6"/>
<keyword evidence="1" id="KW-1133">Transmembrane helix</keyword>
<name>A0A5E4UPQ6_9BURK</name>
<feature type="transmembrane region" description="Helical" evidence="1">
    <location>
        <begin position="41"/>
        <end position="63"/>
    </location>
</feature>
<feature type="transmembrane region" description="Helical" evidence="1">
    <location>
        <begin position="123"/>
        <end position="141"/>
    </location>
</feature>
<reference evidence="3 4" key="1">
    <citation type="submission" date="2019-08" db="EMBL/GenBank/DDBJ databases">
        <authorList>
            <person name="Peeters C."/>
        </authorList>
    </citation>
    <scope>NUCLEOTIDE SEQUENCE [LARGE SCALE GENOMIC DNA]</scope>
    <source>
        <strain evidence="3 4">LMG 31109</strain>
    </source>
</reference>
<feature type="transmembrane region" description="Helical" evidence="1">
    <location>
        <begin position="161"/>
        <end position="178"/>
    </location>
</feature>
<accession>A0A5E4UPQ6</accession>
<dbReference type="Proteomes" id="UP000367825">
    <property type="component" value="Unassembled WGS sequence"/>
</dbReference>
<evidence type="ECO:0000259" key="2">
    <source>
        <dbReference type="Pfam" id="PF09335"/>
    </source>
</evidence>
<evidence type="ECO:0000256" key="1">
    <source>
        <dbReference type="SAM" id="Phobius"/>
    </source>
</evidence>
<evidence type="ECO:0000313" key="3">
    <source>
        <dbReference type="EMBL" id="VVE01514.1"/>
    </source>
</evidence>
<dbReference type="RefSeq" id="WP_081059384.1">
    <property type="nucleotide sequence ID" value="NZ_CABPSC010000007.1"/>
</dbReference>
<dbReference type="PANTHER" id="PTHR42709:SF2">
    <property type="entry name" value="INNER MEMBRANE PROTEIN YOHD"/>
    <property type="match status" value="1"/>
</dbReference>
<sequence length="211" mass="22596">MDIARWVQSWGLPAVGVGSFLEGESVLLVAGAAAARGHLSIQAVMAVAAVASFIGDQLFFLIGRRYGTALLMRFPALQPRAQRVTVLLECHHLPLILSIRFLYGLRVAGPIAIGMSRVPWSRFLALNFVGAVCWAVLIGGLGYSTGHALAYALQSVDADELWGLALLAVAICITWLIARHSPRGPSGGKGAHTDLTHASAEHDIWSKNEHQ</sequence>
<dbReference type="Pfam" id="PF09335">
    <property type="entry name" value="VTT_dom"/>
    <property type="match status" value="1"/>
</dbReference>
<dbReference type="EMBL" id="CABPSC010000007">
    <property type="protein sequence ID" value="VVE01514.1"/>
    <property type="molecule type" value="Genomic_DNA"/>
</dbReference>
<proteinExistence type="predicted"/>
<dbReference type="GO" id="GO:0005886">
    <property type="term" value="C:plasma membrane"/>
    <property type="evidence" value="ECO:0007669"/>
    <property type="project" value="TreeGrafter"/>
</dbReference>
<dbReference type="OrthoDB" id="9780918at2"/>
<keyword evidence="4" id="KW-1185">Reference proteome</keyword>
<protein>
    <submittedName>
        <fullName evidence="3">Membrane protein</fullName>
    </submittedName>
</protein>